<gene>
    <name evidence="1" type="ORF">PLEPLA_LOCUS3165</name>
</gene>
<dbReference type="Proteomes" id="UP001153269">
    <property type="component" value="Unassembled WGS sequence"/>
</dbReference>
<accession>A0A9N7TNH3</accession>
<organism evidence="1 2">
    <name type="scientific">Pleuronectes platessa</name>
    <name type="common">European plaice</name>
    <dbReference type="NCBI Taxonomy" id="8262"/>
    <lineage>
        <taxon>Eukaryota</taxon>
        <taxon>Metazoa</taxon>
        <taxon>Chordata</taxon>
        <taxon>Craniata</taxon>
        <taxon>Vertebrata</taxon>
        <taxon>Euteleostomi</taxon>
        <taxon>Actinopterygii</taxon>
        <taxon>Neopterygii</taxon>
        <taxon>Teleostei</taxon>
        <taxon>Neoteleostei</taxon>
        <taxon>Acanthomorphata</taxon>
        <taxon>Carangaria</taxon>
        <taxon>Pleuronectiformes</taxon>
        <taxon>Pleuronectoidei</taxon>
        <taxon>Pleuronectidae</taxon>
        <taxon>Pleuronectes</taxon>
    </lineage>
</organism>
<keyword evidence="2" id="KW-1185">Reference proteome</keyword>
<dbReference type="EMBL" id="CADEAL010000157">
    <property type="protein sequence ID" value="CAB1415449.1"/>
    <property type="molecule type" value="Genomic_DNA"/>
</dbReference>
<protein>
    <submittedName>
        <fullName evidence="1">Uncharacterized protein</fullName>
    </submittedName>
</protein>
<name>A0A9N7TNH3_PLEPL</name>
<sequence>MCVGAERRPGCALLTAPLTLSSRCECVTEHRILTESFVHTHPEVELVNRGNLRPQYLLLRLLLLCLQPATDANVGANTARTHVVTRERASCGPVTSEAHIGLVWARRKIK</sequence>
<evidence type="ECO:0000313" key="1">
    <source>
        <dbReference type="EMBL" id="CAB1415449.1"/>
    </source>
</evidence>
<dbReference type="AlphaFoldDB" id="A0A9N7TNH3"/>
<evidence type="ECO:0000313" key="2">
    <source>
        <dbReference type="Proteomes" id="UP001153269"/>
    </source>
</evidence>
<reference evidence="1" key="1">
    <citation type="submission" date="2020-03" db="EMBL/GenBank/DDBJ databases">
        <authorList>
            <person name="Weist P."/>
        </authorList>
    </citation>
    <scope>NUCLEOTIDE SEQUENCE</scope>
</reference>
<proteinExistence type="predicted"/>
<comment type="caution">
    <text evidence="1">The sequence shown here is derived from an EMBL/GenBank/DDBJ whole genome shotgun (WGS) entry which is preliminary data.</text>
</comment>